<dbReference type="SUPFAM" id="SSF51366">
    <property type="entry name" value="Ribulose-phoshate binding barrel"/>
    <property type="match status" value="2"/>
</dbReference>
<feature type="domain" description="N-(5'phosphoribosyl) anthranilate isomerase (PRAI)" evidence="20">
    <location>
        <begin position="576"/>
        <end position="758"/>
    </location>
</feature>
<dbReference type="UniPathway" id="UPA00035">
    <property type="reaction ID" value="UER00040"/>
</dbReference>
<evidence type="ECO:0000259" key="19">
    <source>
        <dbReference type="Pfam" id="PF00218"/>
    </source>
</evidence>
<dbReference type="PANTHER" id="PTHR43418:SF4">
    <property type="entry name" value="MULTIFUNCTIONAL TRYPTOPHAN BIOSYNTHESIS PROTEIN"/>
    <property type="match status" value="1"/>
</dbReference>
<evidence type="ECO:0000313" key="22">
    <source>
        <dbReference type="Proteomes" id="UP000297280"/>
    </source>
</evidence>
<keyword evidence="22" id="KW-1185">Reference proteome</keyword>
<dbReference type="InterPro" id="IPR013798">
    <property type="entry name" value="Indole-3-glycerol_P_synth_dom"/>
</dbReference>
<feature type="domain" description="Indole-3-glycerol phosphate synthase" evidence="19">
    <location>
        <begin position="254"/>
        <end position="516"/>
    </location>
</feature>
<comment type="pathway">
    <text evidence="5 16">Amino-acid biosynthesis; L-tryptophan biosynthesis; L-tryptophan from chorismate: step 4/5.</text>
</comment>
<dbReference type="InterPro" id="IPR017926">
    <property type="entry name" value="GATASE"/>
</dbReference>
<evidence type="ECO:0000256" key="14">
    <source>
        <dbReference type="ARBA" id="ARBA00023268"/>
    </source>
</evidence>
<evidence type="ECO:0000256" key="13">
    <source>
        <dbReference type="ARBA" id="ARBA00023239"/>
    </source>
</evidence>
<comment type="catalytic activity">
    <reaction evidence="2 16">
        <text>1-(2-carboxyphenylamino)-1-deoxy-D-ribulose 5-phosphate + H(+) = (1S,2R)-1-C-(indol-3-yl)glycerol 3-phosphate + CO2 + H2O</text>
        <dbReference type="Rhea" id="RHEA:23476"/>
        <dbReference type="ChEBI" id="CHEBI:15377"/>
        <dbReference type="ChEBI" id="CHEBI:15378"/>
        <dbReference type="ChEBI" id="CHEBI:16526"/>
        <dbReference type="ChEBI" id="CHEBI:58613"/>
        <dbReference type="ChEBI" id="CHEBI:58866"/>
        <dbReference type="EC" id="4.1.1.48"/>
    </reaction>
</comment>
<dbReference type="Proteomes" id="UP000297280">
    <property type="component" value="Unassembled WGS sequence"/>
</dbReference>
<dbReference type="PRINTS" id="PR00096">
    <property type="entry name" value="GATASE"/>
</dbReference>
<dbReference type="STRING" id="87229.A0A4Z1KDG3"/>
<dbReference type="AlphaFoldDB" id="A0A4Z1KDG3"/>
<comment type="catalytic activity">
    <reaction evidence="15 16">
        <text>chorismate + L-glutamine = anthranilate + pyruvate + L-glutamate + H(+)</text>
        <dbReference type="Rhea" id="RHEA:21732"/>
        <dbReference type="ChEBI" id="CHEBI:15361"/>
        <dbReference type="ChEBI" id="CHEBI:15378"/>
        <dbReference type="ChEBI" id="CHEBI:16567"/>
        <dbReference type="ChEBI" id="CHEBI:29748"/>
        <dbReference type="ChEBI" id="CHEBI:29985"/>
        <dbReference type="ChEBI" id="CHEBI:58359"/>
        <dbReference type="EC" id="4.1.3.27"/>
    </reaction>
</comment>
<evidence type="ECO:0000256" key="16">
    <source>
        <dbReference type="PIRNR" id="PIRNR001382"/>
    </source>
</evidence>
<dbReference type="InterPro" id="IPR001468">
    <property type="entry name" value="Indole-3-GlycerolPSynthase_CS"/>
</dbReference>
<dbReference type="EC" id="4.1.3.27" evidence="16"/>
<gene>
    <name evidence="21" type="ORF">BPOR_0538g00040</name>
</gene>
<name>A0A4Z1KDG3_9HELO</name>
<evidence type="ECO:0000256" key="5">
    <source>
        <dbReference type="ARBA" id="ARBA00004696"/>
    </source>
</evidence>
<evidence type="ECO:0000256" key="8">
    <source>
        <dbReference type="ARBA" id="ARBA00022793"/>
    </source>
</evidence>
<evidence type="ECO:0000256" key="4">
    <source>
        <dbReference type="ARBA" id="ARBA00004664"/>
    </source>
</evidence>
<dbReference type="EMBL" id="PQXO01000537">
    <property type="protein sequence ID" value="TGO84183.1"/>
    <property type="molecule type" value="Genomic_DNA"/>
</dbReference>
<keyword evidence="10" id="KW-0315">Glutamine amidotransferase</keyword>
<proteinExistence type="inferred from homology"/>
<evidence type="ECO:0000313" key="21">
    <source>
        <dbReference type="EMBL" id="TGO84183.1"/>
    </source>
</evidence>
<comment type="function">
    <text evidence="3 16">Trifunctional enzyme bearing the Gln amidotransferase (GATase) domain of anthranilate synthase, indole-glycerolphosphate synthase, and phosphoribosylanthranilate isomerase activities.</text>
</comment>
<dbReference type="GO" id="GO:0004640">
    <property type="term" value="F:phosphoribosylanthranilate isomerase activity"/>
    <property type="evidence" value="ECO:0007669"/>
    <property type="project" value="UniProtKB-UniRule"/>
</dbReference>
<dbReference type="GO" id="GO:0005829">
    <property type="term" value="C:cytosol"/>
    <property type="evidence" value="ECO:0007669"/>
    <property type="project" value="TreeGrafter"/>
</dbReference>
<dbReference type="HAMAP" id="MF_00135">
    <property type="entry name" value="PRAI"/>
    <property type="match status" value="1"/>
</dbReference>
<evidence type="ECO:0000256" key="15">
    <source>
        <dbReference type="ARBA" id="ARBA00047683"/>
    </source>
</evidence>
<reference evidence="21 22" key="1">
    <citation type="submission" date="2017-12" db="EMBL/GenBank/DDBJ databases">
        <title>Comparative genomics of Botrytis spp.</title>
        <authorList>
            <person name="Valero-Jimenez C.A."/>
            <person name="Tapia P."/>
            <person name="Veloso J."/>
            <person name="Silva-Moreno E."/>
            <person name="Staats M."/>
            <person name="Valdes J.H."/>
            <person name="Van Kan J.A.L."/>
        </authorList>
    </citation>
    <scope>NUCLEOTIDE SEQUENCE [LARGE SCALE GENOMIC DNA]</scope>
    <source>
        <strain evidence="21 22">MUCL3349</strain>
    </source>
</reference>
<protein>
    <recommendedName>
        <fullName evidence="16">Multifunctional tryptophan biosynthesis protein</fullName>
    </recommendedName>
    <domain>
        <recommendedName>
            <fullName evidence="16">Anthranilate synthase component 2</fullName>
            <shortName evidence="16">AS</shortName>
            <ecNumber evidence="16">4.1.3.27</ecNumber>
        </recommendedName>
        <alternativeName>
            <fullName evidence="16">Anthranilate synthase, glutamine amidotransferase component</fullName>
        </alternativeName>
    </domain>
    <domain>
        <recommendedName>
            <fullName evidence="16">Indole-3-glycerol phosphate synthase</fullName>
            <shortName evidence="16">IGPS</shortName>
            <ecNumber evidence="16">4.1.1.48</ecNumber>
        </recommendedName>
    </domain>
    <domain>
        <recommendedName>
            <fullName evidence="16">N-(5'-phosphoribosyl)anthranilate isomerase</fullName>
            <shortName evidence="16">PRAI</shortName>
            <ecNumber evidence="16">5.3.1.24</ecNumber>
        </recommendedName>
    </domain>
</protein>
<feature type="compositionally biased region" description="Low complexity" evidence="17">
    <location>
        <begin position="233"/>
        <end position="247"/>
    </location>
</feature>
<dbReference type="PROSITE" id="PS51273">
    <property type="entry name" value="GATASE_TYPE_1"/>
    <property type="match status" value="1"/>
</dbReference>
<evidence type="ECO:0000256" key="3">
    <source>
        <dbReference type="ARBA" id="ARBA00003272"/>
    </source>
</evidence>
<organism evidence="21 22">
    <name type="scientific">Botrytis porri</name>
    <dbReference type="NCBI Taxonomy" id="87229"/>
    <lineage>
        <taxon>Eukaryota</taxon>
        <taxon>Fungi</taxon>
        <taxon>Dikarya</taxon>
        <taxon>Ascomycota</taxon>
        <taxon>Pezizomycotina</taxon>
        <taxon>Leotiomycetes</taxon>
        <taxon>Helotiales</taxon>
        <taxon>Sclerotiniaceae</taxon>
        <taxon>Botrytis</taxon>
    </lineage>
</organism>
<dbReference type="InterPro" id="IPR001240">
    <property type="entry name" value="PRAI_dom"/>
</dbReference>
<dbReference type="PROSITE" id="PS00614">
    <property type="entry name" value="IGPS"/>
    <property type="match status" value="1"/>
</dbReference>
<evidence type="ECO:0000256" key="11">
    <source>
        <dbReference type="ARBA" id="ARBA00023141"/>
    </source>
</evidence>
<keyword evidence="7 16" id="KW-0028">Amino-acid biosynthesis</keyword>
<dbReference type="CDD" id="cd00405">
    <property type="entry name" value="PRAI"/>
    <property type="match status" value="1"/>
</dbReference>
<evidence type="ECO:0000256" key="17">
    <source>
        <dbReference type="SAM" id="MobiDB-lite"/>
    </source>
</evidence>
<comment type="catalytic activity">
    <reaction evidence="1 16">
        <text>N-(5-phospho-beta-D-ribosyl)anthranilate = 1-(2-carboxyphenylamino)-1-deoxy-D-ribulose 5-phosphate</text>
        <dbReference type="Rhea" id="RHEA:21540"/>
        <dbReference type="ChEBI" id="CHEBI:18277"/>
        <dbReference type="ChEBI" id="CHEBI:58613"/>
        <dbReference type="EC" id="5.3.1.24"/>
    </reaction>
</comment>
<dbReference type="Gene3D" id="3.20.20.70">
    <property type="entry name" value="Aldolase class I"/>
    <property type="match status" value="2"/>
</dbReference>
<dbReference type="CDD" id="cd01743">
    <property type="entry name" value="GATase1_Anthranilate_Synthase"/>
    <property type="match status" value="1"/>
</dbReference>
<keyword evidence="11 16" id="KW-0057">Aromatic amino acid biosynthesis</keyword>
<dbReference type="EC" id="5.3.1.24" evidence="16"/>
<comment type="pathway">
    <text evidence="4 16">Amino-acid biosynthesis; L-tryptophan biosynthesis; L-tryptophan from chorismate: step 3/5.</text>
</comment>
<dbReference type="GO" id="GO:0000162">
    <property type="term" value="P:L-tryptophan biosynthetic process"/>
    <property type="evidence" value="ECO:0007669"/>
    <property type="project" value="UniProtKB-UniRule"/>
</dbReference>
<dbReference type="Gene3D" id="3.40.50.880">
    <property type="match status" value="1"/>
</dbReference>
<keyword evidence="13 16" id="KW-0456">Lyase</keyword>
<keyword evidence="9 16" id="KW-0822">Tryptophan biosynthesis</keyword>
<evidence type="ECO:0000256" key="9">
    <source>
        <dbReference type="ARBA" id="ARBA00022822"/>
    </source>
</evidence>
<dbReference type="PANTHER" id="PTHR43418">
    <property type="entry name" value="MULTIFUNCTIONAL TRYPTOPHAN BIOSYNTHESIS PROTEIN-RELATED"/>
    <property type="match status" value="1"/>
</dbReference>
<keyword evidence="14" id="KW-0511">Multifunctional enzyme</keyword>
<evidence type="ECO:0000259" key="20">
    <source>
        <dbReference type="Pfam" id="PF00697"/>
    </source>
</evidence>
<dbReference type="NCBIfam" id="TIGR00566">
    <property type="entry name" value="trpG_papA"/>
    <property type="match status" value="1"/>
</dbReference>
<evidence type="ECO:0000256" key="6">
    <source>
        <dbReference type="ARBA" id="ARBA00004873"/>
    </source>
</evidence>
<dbReference type="Pfam" id="PF00117">
    <property type="entry name" value="GATase"/>
    <property type="match status" value="1"/>
</dbReference>
<dbReference type="PIRSF" id="PIRSF001382">
    <property type="entry name" value="TrpG-trpC-trpF"/>
    <property type="match status" value="1"/>
</dbReference>
<dbReference type="InterPro" id="IPR006221">
    <property type="entry name" value="TrpG/PapA_dom"/>
</dbReference>
<dbReference type="GO" id="GO:0004049">
    <property type="term" value="F:anthranilate synthase activity"/>
    <property type="evidence" value="ECO:0007669"/>
    <property type="project" value="UniProtKB-UniRule"/>
</dbReference>
<comment type="pathway">
    <text evidence="6 16">Amino-acid biosynthesis; L-tryptophan biosynthesis; L-tryptophan from chorismate: step 1/5.</text>
</comment>
<dbReference type="FunFam" id="3.40.50.880:FF:000031">
    <property type="entry name" value="Multifunctional tryptophan biosynthesis protein"/>
    <property type="match status" value="1"/>
</dbReference>
<dbReference type="InterPro" id="IPR013785">
    <property type="entry name" value="Aldolase_TIM"/>
</dbReference>
<evidence type="ECO:0000256" key="1">
    <source>
        <dbReference type="ARBA" id="ARBA00001164"/>
    </source>
</evidence>
<comment type="caution">
    <text evidence="21">The sequence shown here is derived from an EMBL/GenBank/DDBJ whole genome shotgun (WGS) entry which is preliminary data.</text>
</comment>
<dbReference type="NCBIfam" id="NF001377">
    <property type="entry name" value="PRK00278.2-4"/>
    <property type="match status" value="1"/>
</dbReference>
<feature type="region of interest" description="Disordered" evidence="17">
    <location>
        <begin position="226"/>
        <end position="248"/>
    </location>
</feature>
<dbReference type="Pfam" id="PF00697">
    <property type="entry name" value="PRAI"/>
    <property type="match status" value="1"/>
</dbReference>
<evidence type="ECO:0000256" key="10">
    <source>
        <dbReference type="ARBA" id="ARBA00022962"/>
    </source>
</evidence>
<dbReference type="FunFam" id="3.20.20.70:FF:000136">
    <property type="entry name" value="Multifunctional tryptophan biosynthesis protein"/>
    <property type="match status" value="1"/>
</dbReference>
<dbReference type="InterPro" id="IPR011060">
    <property type="entry name" value="RibuloseP-bd_barrel"/>
</dbReference>
<dbReference type="InterPro" id="IPR029062">
    <property type="entry name" value="Class_I_gatase-like"/>
</dbReference>
<dbReference type="PRINTS" id="PR00097">
    <property type="entry name" value="ANTSNTHASEII"/>
</dbReference>
<dbReference type="GO" id="GO:0004425">
    <property type="term" value="F:indole-3-glycerol-phosphate synthase activity"/>
    <property type="evidence" value="ECO:0007669"/>
    <property type="project" value="UniProtKB-UniRule"/>
</dbReference>
<evidence type="ECO:0000256" key="7">
    <source>
        <dbReference type="ARBA" id="ARBA00022605"/>
    </source>
</evidence>
<sequence length="764" mass="82118">MPSAELIDYSPHQPEPAPPLASASNVILIDNFDSFSWNIYQYLVLEGATVTVYRNNELSVEELVALKPTQLVISPGPGHPKTDSGVSRDAIKYFAGKIPVFGVCMGQQCILDVYGGEVVFAGEILHGKTSPLRHDSKGVYASLPQDLPVTRYHSLAGTHPTIPECLEVSSWIEAGVDGGKGVIMGVRHKEYVLEGVQYHPESILTAEGRVILKNFLKMRGGTWAENERLQKEGSSSTAQASKSGSTSAKKENILDKIFAHRKAAVSAQKEIPSQRPSDLQAAYELDIAPPLVSFVQRLRKSPFPLSLMAEIKRASPSKGVISLSTCAPAQARTYALAGASVISVLTEPEWFKGSIDDLRAVRQALEGMPNRPAVLRKEFIFEEYQILEARLAGADTVLLIVKMLDEETLTRLYHYSVSLGMEPLVEVNTSEEMTIAVNLGAKAIGVNNRNLTSFEVDLDTTSRLLNQVPKETIVCALSGISGPKDVEAYQKNGVGAVLVGEALMRAKDTALFIRELLGGSTTQVKPASGSLLVKICGTRNAETATEAVKAGADLIGMILVPGRGRHVPYKDAIAISKAVHQAQQTTGTVVSDRVSNQASDFFSNAASNISSHRPLLVGVFQNQPLEEVLELQKAYDLDIVQLHGDEPLEWANIIPVPVIRSFKPGQVGLGRRGYHTIPLLDSASGGSGQKLDITEVKATLNEDQGLRVILAGGLNAENVAEAVLSAGDVGDRVIGVDVSSGVEENGAQSIEKIKAFIKAAKSVR</sequence>
<dbReference type="CDD" id="cd00331">
    <property type="entry name" value="IGPS"/>
    <property type="match status" value="1"/>
</dbReference>
<dbReference type="Pfam" id="PF00218">
    <property type="entry name" value="IGPS"/>
    <property type="match status" value="1"/>
</dbReference>
<dbReference type="InterPro" id="IPR016302">
    <property type="entry name" value="Anthranilate_synth_II"/>
</dbReference>
<evidence type="ECO:0000259" key="18">
    <source>
        <dbReference type="Pfam" id="PF00117"/>
    </source>
</evidence>
<feature type="domain" description="Glutamine amidotransferase" evidence="18">
    <location>
        <begin position="28"/>
        <end position="216"/>
    </location>
</feature>
<dbReference type="InterPro" id="IPR050472">
    <property type="entry name" value="Anth_synth/Amidotransfase"/>
</dbReference>
<keyword evidence="8 16" id="KW-0210">Decarboxylase</keyword>
<dbReference type="SUPFAM" id="SSF52317">
    <property type="entry name" value="Class I glutamine amidotransferase-like"/>
    <property type="match status" value="1"/>
</dbReference>
<keyword evidence="12 16" id="KW-0413">Isomerase</keyword>
<dbReference type="EC" id="4.1.1.48" evidence="16"/>
<evidence type="ECO:0000256" key="2">
    <source>
        <dbReference type="ARBA" id="ARBA00001633"/>
    </source>
</evidence>
<evidence type="ECO:0000256" key="12">
    <source>
        <dbReference type="ARBA" id="ARBA00023235"/>
    </source>
</evidence>
<accession>A0A4Z1KDG3</accession>